<evidence type="ECO:0000313" key="3">
    <source>
        <dbReference type="Proteomes" id="UP000011607"/>
    </source>
</evidence>
<gene>
    <name evidence="2" type="ORF">C446_15693</name>
</gene>
<accession>M0LG50</accession>
<dbReference type="SUPFAM" id="SSF116846">
    <property type="entry name" value="MIT domain"/>
    <property type="match status" value="1"/>
</dbReference>
<dbReference type="Proteomes" id="UP000011607">
    <property type="component" value="Unassembled WGS sequence"/>
</dbReference>
<reference evidence="2 3" key="1">
    <citation type="journal article" date="2014" name="PLoS Genet.">
        <title>Phylogenetically driven sequencing of extremely halophilic archaea reveals strategies for static and dynamic osmo-response.</title>
        <authorList>
            <person name="Becker E.A."/>
            <person name="Seitzer P.M."/>
            <person name="Tritt A."/>
            <person name="Larsen D."/>
            <person name="Krusor M."/>
            <person name="Yao A.I."/>
            <person name="Wu D."/>
            <person name="Madern D."/>
            <person name="Eisen J.A."/>
            <person name="Darling A.E."/>
            <person name="Facciotti M.T."/>
        </authorList>
    </citation>
    <scope>NUCLEOTIDE SEQUENCE [LARGE SCALE GENOMIC DNA]</scope>
    <source>
        <strain evidence="2 3">JCM 10879</strain>
    </source>
</reference>
<proteinExistence type="predicted"/>
<name>M0LG50_9EURY</name>
<dbReference type="EMBL" id="AOMA01000160">
    <property type="protein sequence ID" value="EMA31424.1"/>
    <property type="molecule type" value="Genomic_DNA"/>
</dbReference>
<organism evidence="2 3">
    <name type="scientific">Halobiforma nitratireducens JCM 10879</name>
    <dbReference type="NCBI Taxonomy" id="1227454"/>
    <lineage>
        <taxon>Archaea</taxon>
        <taxon>Methanobacteriati</taxon>
        <taxon>Methanobacteriota</taxon>
        <taxon>Stenosarchaea group</taxon>
        <taxon>Halobacteria</taxon>
        <taxon>Halobacteriales</taxon>
        <taxon>Natrialbaceae</taxon>
        <taxon>Halobiforma</taxon>
    </lineage>
</organism>
<protein>
    <submittedName>
        <fullName evidence="2">Uncharacterized protein</fullName>
    </submittedName>
</protein>
<dbReference type="eggNOG" id="ENOG502N5Z4">
    <property type="taxonomic scope" value="Archaea"/>
</dbReference>
<keyword evidence="3" id="KW-1185">Reference proteome</keyword>
<keyword evidence="1" id="KW-0175">Coiled coil</keyword>
<comment type="caution">
    <text evidence="2">The sequence shown here is derived from an EMBL/GenBank/DDBJ whole genome shotgun (WGS) entry which is preliminary data.</text>
</comment>
<evidence type="ECO:0000313" key="2">
    <source>
        <dbReference type="EMBL" id="EMA31424.1"/>
    </source>
</evidence>
<sequence length="122" mass="14198">MDVVDQYVKGNDAYTAAEETRENGDLEVAIDHYERAADHFDTAYELAENGQARTFCYEARELARLRAEATRNKRDARSDFEDPNRFLAVPLEEFVDDDDRELMNEYEIRSTAALERRTRLPS</sequence>
<evidence type="ECO:0000256" key="1">
    <source>
        <dbReference type="SAM" id="Coils"/>
    </source>
</evidence>
<dbReference type="InterPro" id="IPR036181">
    <property type="entry name" value="MIT_dom_sf"/>
</dbReference>
<dbReference type="AlphaFoldDB" id="M0LG50"/>
<dbReference type="OrthoDB" id="205665at2157"/>
<feature type="coiled-coil region" evidence="1">
    <location>
        <begin position="16"/>
        <end position="79"/>
    </location>
</feature>